<dbReference type="GO" id="GO:0003723">
    <property type="term" value="F:RNA binding"/>
    <property type="evidence" value="ECO:0007669"/>
    <property type="project" value="InterPro"/>
</dbReference>
<evidence type="ECO:0000256" key="1">
    <source>
        <dbReference type="ARBA" id="ARBA00008080"/>
    </source>
</evidence>
<proteinExistence type="inferred from homology"/>
<dbReference type="PROSITE" id="PS50159">
    <property type="entry name" value="RIBOSOMAL_S13_2"/>
    <property type="match status" value="1"/>
</dbReference>
<feature type="compositionally biased region" description="Basic residues" evidence="4">
    <location>
        <begin position="125"/>
        <end position="135"/>
    </location>
</feature>
<dbReference type="GO" id="GO:0006412">
    <property type="term" value="P:translation"/>
    <property type="evidence" value="ECO:0007669"/>
    <property type="project" value="InterPro"/>
</dbReference>
<dbReference type="GO" id="GO:0015935">
    <property type="term" value="C:small ribosomal subunit"/>
    <property type="evidence" value="ECO:0007669"/>
    <property type="project" value="TreeGrafter"/>
</dbReference>
<evidence type="ECO:0000256" key="2">
    <source>
        <dbReference type="ARBA" id="ARBA00022980"/>
    </source>
</evidence>
<feature type="region of interest" description="Disordered" evidence="4">
    <location>
        <begin position="164"/>
        <end position="214"/>
    </location>
</feature>
<dbReference type="Proteomes" id="UP000245884">
    <property type="component" value="Unassembled WGS sequence"/>
</dbReference>
<dbReference type="InterPro" id="IPR001892">
    <property type="entry name" value="Ribosomal_uS13"/>
</dbReference>
<dbReference type="OrthoDB" id="525520at2759"/>
<organism evidence="5 6">
    <name type="scientific">Jaminaea rosea</name>
    <dbReference type="NCBI Taxonomy" id="1569628"/>
    <lineage>
        <taxon>Eukaryota</taxon>
        <taxon>Fungi</taxon>
        <taxon>Dikarya</taxon>
        <taxon>Basidiomycota</taxon>
        <taxon>Ustilaginomycotina</taxon>
        <taxon>Exobasidiomycetes</taxon>
        <taxon>Microstromatales</taxon>
        <taxon>Microstromatales incertae sedis</taxon>
        <taxon>Jaminaea</taxon>
    </lineage>
</organism>
<evidence type="ECO:0000313" key="6">
    <source>
        <dbReference type="Proteomes" id="UP000245884"/>
    </source>
</evidence>
<dbReference type="InterPro" id="IPR010979">
    <property type="entry name" value="Ribosomal_uS13-like_H2TH"/>
</dbReference>
<dbReference type="Gene3D" id="4.10.910.10">
    <property type="entry name" value="30s ribosomal protein s13, domain 2"/>
    <property type="match status" value="1"/>
</dbReference>
<dbReference type="EMBL" id="KZ819662">
    <property type="protein sequence ID" value="PWN30199.1"/>
    <property type="molecule type" value="Genomic_DNA"/>
</dbReference>
<sequence>MFLLGHQMPDNQKVKAALTVFYGLSTALSSRLCARLQVHDSCRVGDLTEAQTTQLSAYLSSPGSIPARPSSPTRGPLTSSSEASSSSNVWRPSQAADPSADPLRSLVVDSELRRALRANIAHHRAVGTYRGKRHQQGLPVRGQRTSTNAMTAKKLNRIERRGMATTAGDGAREAVRSQETMSVREMLPPSPWSRGSAASSPSALFRSSWRPSIA</sequence>
<accession>A0A316UY20</accession>
<dbReference type="STRING" id="1569628.A0A316UY20"/>
<dbReference type="GO" id="GO:0005739">
    <property type="term" value="C:mitochondrion"/>
    <property type="evidence" value="ECO:0007669"/>
    <property type="project" value="TreeGrafter"/>
</dbReference>
<keyword evidence="2" id="KW-0689">Ribosomal protein</keyword>
<name>A0A316UY20_9BASI</name>
<dbReference type="InterPro" id="IPR027437">
    <property type="entry name" value="Rbsml_uS13_C"/>
</dbReference>
<dbReference type="Gene3D" id="1.10.8.50">
    <property type="match status" value="1"/>
</dbReference>
<dbReference type="RefSeq" id="XP_025364811.1">
    <property type="nucleotide sequence ID" value="XM_025504971.1"/>
</dbReference>
<keyword evidence="6" id="KW-1185">Reference proteome</keyword>
<feature type="region of interest" description="Disordered" evidence="4">
    <location>
        <begin position="58"/>
        <end position="102"/>
    </location>
</feature>
<feature type="region of interest" description="Disordered" evidence="4">
    <location>
        <begin position="125"/>
        <end position="147"/>
    </location>
</feature>
<dbReference type="PANTHER" id="PTHR10871">
    <property type="entry name" value="30S RIBOSOMAL PROTEIN S13/40S RIBOSOMAL PROTEIN S18"/>
    <property type="match status" value="1"/>
</dbReference>
<gene>
    <name evidence="5" type="ORF">BDZ90DRAFT_229220</name>
</gene>
<comment type="similarity">
    <text evidence="1">Belongs to the universal ribosomal protein uS13 family.</text>
</comment>
<evidence type="ECO:0000256" key="3">
    <source>
        <dbReference type="ARBA" id="ARBA00023274"/>
    </source>
</evidence>
<dbReference type="PROSITE" id="PS00646">
    <property type="entry name" value="RIBOSOMAL_S13_1"/>
    <property type="match status" value="1"/>
</dbReference>
<dbReference type="SUPFAM" id="SSF46946">
    <property type="entry name" value="S13-like H2TH domain"/>
    <property type="match status" value="1"/>
</dbReference>
<dbReference type="AlphaFoldDB" id="A0A316UY20"/>
<reference evidence="5 6" key="1">
    <citation type="journal article" date="2018" name="Mol. Biol. Evol.">
        <title>Broad Genomic Sampling Reveals a Smut Pathogenic Ancestry of the Fungal Clade Ustilaginomycotina.</title>
        <authorList>
            <person name="Kijpornyongpan T."/>
            <person name="Mondo S.J."/>
            <person name="Barry K."/>
            <person name="Sandor L."/>
            <person name="Lee J."/>
            <person name="Lipzen A."/>
            <person name="Pangilinan J."/>
            <person name="LaButti K."/>
            <person name="Hainaut M."/>
            <person name="Henrissat B."/>
            <person name="Grigoriev I.V."/>
            <person name="Spatafora J.W."/>
            <person name="Aime M.C."/>
        </authorList>
    </citation>
    <scope>NUCLEOTIDE SEQUENCE [LARGE SCALE GENOMIC DNA]</scope>
    <source>
        <strain evidence="5 6">MCA 5214</strain>
    </source>
</reference>
<evidence type="ECO:0000256" key="4">
    <source>
        <dbReference type="SAM" id="MobiDB-lite"/>
    </source>
</evidence>
<evidence type="ECO:0000313" key="5">
    <source>
        <dbReference type="EMBL" id="PWN30199.1"/>
    </source>
</evidence>
<keyword evidence="3" id="KW-0687">Ribonucleoprotein</keyword>
<protein>
    <submittedName>
        <fullName evidence="5">S13-like H2TH domain-containing protein</fullName>
    </submittedName>
</protein>
<dbReference type="GeneID" id="37026794"/>
<dbReference type="Pfam" id="PF00416">
    <property type="entry name" value="Ribosomal_S13"/>
    <property type="match status" value="1"/>
</dbReference>
<dbReference type="PANTHER" id="PTHR10871:SF1">
    <property type="entry name" value="SMALL RIBOSOMAL SUBUNIT PROTEIN US13M"/>
    <property type="match status" value="1"/>
</dbReference>
<dbReference type="GO" id="GO:0003735">
    <property type="term" value="F:structural constituent of ribosome"/>
    <property type="evidence" value="ECO:0007669"/>
    <property type="project" value="InterPro"/>
</dbReference>
<dbReference type="InterPro" id="IPR018269">
    <property type="entry name" value="Ribosomal_uS13_CS"/>
</dbReference>